<dbReference type="RefSeq" id="WP_272144413.1">
    <property type="nucleotide sequence ID" value="NZ_JAQNDM010000002.1"/>
</dbReference>
<evidence type="ECO:0000313" key="2">
    <source>
        <dbReference type="EMBL" id="MDC0713942.1"/>
    </source>
</evidence>
<comment type="caution">
    <text evidence="2">The sequence shown here is derived from an EMBL/GenBank/DDBJ whole genome shotgun (WGS) entry which is preliminary data.</text>
</comment>
<sequence length="445" mass="45492">MKNTMRLGTKWTRWLPVLGTLALASLSTGCGEECINSFDCQGTPERSDPRNPYVCQEEKCVPLYPGGAPPDAGSGNDAGPDTDAGPTDAGPTDAGPTDAGPTDAGPTDAGPDTDGGTGPCSVAHDPKLGTLQLQTGFAATESAGLPAGIIAVTAVGPGPLYTVYGLSGADQNVYSLGTWPSIQANSQSLFSVIEPSDRGGTFFLGGYLVNDGSRLLSGYTKSGANFPGYVSLYPTAAPSSLQYLSAPGNYTAAALPNAFLINGLGLGNATPEVGIYALQPQTDPPTTSLLATFDPAWEASSGYTAVTENGVAVLGYFDGTVFTNRLRAAAPSLYQPALTNGVPFNLADATELTPGSSILNVAAFGDGVALLLGDDSGWPPVYTDVSRIALPLSGTPQTVTPGATTPVLKFVDSCTQLQSLTHLGGDLLVGVSDKNGERLVRIHQP</sequence>
<feature type="region of interest" description="Disordered" evidence="1">
    <location>
        <begin position="65"/>
        <end position="123"/>
    </location>
</feature>
<accession>A0ABT5DNI7</accession>
<dbReference type="PROSITE" id="PS51257">
    <property type="entry name" value="PROKAR_LIPOPROTEIN"/>
    <property type="match status" value="1"/>
</dbReference>
<dbReference type="EMBL" id="JAQNDM010000002">
    <property type="protein sequence ID" value="MDC0713942.1"/>
    <property type="molecule type" value="Genomic_DNA"/>
</dbReference>
<name>A0ABT5DNI7_9BACT</name>
<feature type="compositionally biased region" description="Low complexity" evidence="1">
    <location>
        <begin position="77"/>
        <end position="112"/>
    </location>
</feature>
<proteinExistence type="predicted"/>
<keyword evidence="3" id="KW-1185">Reference proteome</keyword>
<dbReference type="Proteomes" id="UP001221838">
    <property type="component" value="Unassembled WGS sequence"/>
</dbReference>
<gene>
    <name evidence="2" type="ORF">POL68_36085</name>
</gene>
<evidence type="ECO:0000313" key="3">
    <source>
        <dbReference type="Proteomes" id="UP001221838"/>
    </source>
</evidence>
<protein>
    <recommendedName>
        <fullName evidence="4">Lipoprotein</fullName>
    </recommendedName>
</protein>
<reference evidence="2 3" key="1">
    <citation type="submission" date="2022-11" db="EMBL/GenBank/DDBJ databases">
        <title>Minimal conservation of predation-associated metabolite biosynthetic gene clusters underscores biosynthetic potential of Myxococcota including descriptions for ten novel species: Archangium lansinium sp. nov., Myxococcus landrumus sp. nov., Nannocystis bai.</title>
        <authorList>
            <person name="Ahearne A."/>
            <person name="Stevens C."/>
            <person name="Dowd S."/>
        </authorList>
    </citation>
    <scope>NUCLEOTIDE SEQUENCE [LARGE SCALE GENOMIC DNA]</scope>
    <source>
        <strain evidence="2 3">NCWAL01</strain>
    </source>
</reference>
<organism evidence="2 3">
    <name type="scientific">Stigmatella ashevillensis</name>
    <dbReference type="NCBI Taxonomy" id="2995309"/>
    <lineage>
        <taxon>Bacteria</taxon>
        <taxon>Pseudomonadati</taxon>
        <taxon>Myxococcota</taxon>
        <taxon>Myxococcia</taxon>
        <taxon>Myxococcales</taxon>
        <taxon>Cystobacterineae</taxon>
        <taxon>Archangiaceae</taxon>
        <taxon>Stigmatella</taxon>
    </lineage>
</organism>
<evidence type="ECO:0000256" key="1">
    <source>
        <dbReference type="SAM" id="MobiDB-lite"/>
    </source>
</evidence>
<evidence type="ECO:0008006" key="4">
    <source>
        <dbReference type="Google" id="ProtNLM"/>
    </source>
</evidence>